<protein>
    <submittedName>
        <fullName evidence="5">Flagellar biosynthesis/type III secretory pathway chaperone</fullName>
    </submittedName>
</protein>
<keyword evidence="3" id="KW-1005">Bacterial flagellum biogenesis</keyword>
<comment type="similarity">
    <text evidence="2">Belongs to the FlgN family.</text>
</comment>
<dbReference type="EMBL" id="LNYJ01000011">
    <property type="protein sequence ID" value="KTD16979.1"/>
    <property type="molecule type" value="Genomic_DNA"/>
</dbReference>
<keyword evidence="6" id="KW-1185">Reference proteome</keyword>
<dbReference type="AlphaFoldDB" id="A0A0W0VA21"/>
<dbReference type="GO" id="GO:0044780">
    <property type="term" value="P:bacterial-type flagellum assembly"/>
    <property type="evidence" value="ECO:0007669"/>
    <property type="project" value="InterPro"/>
</dbReference>
<dbReference type="STRING" id="456.Ljor_1285"/>
<organism evidence="5 6">
    <name type="scientific">Legionella jordanis</name>
    <dbReference type="NCBI Taxonomy" id="456"/>
    <lineage>
        <taxon>Bacteria</taxon>
        <taxon>Pseudomonadati</taxon>
        <taxon>Pseudomonadota</taxon>
        <taxon>Gammaproteobacteria</taxon>
        <taxon>Legionellales</taxon>
        <taxon>Legionellaceae</taxon>
        <taxon>Legionella</taxon>
    </lineage>
</organism>
<accession>A0A0W0VA21</accession>
<comment type="caution">
    <text evidence="5">The sequence shown here is derived from an EMBL/GenBank/DDBJ whole genome shotgun (WGS) entry which is preliminary data.</text>
</comment>
<evidence type="ECO:0000256" key="1">
    <source>
        <dbReference type="ARBA" id="ARBA00002397"/>
    </source>
</evidence>
<feature type="coiled-coil region" evidence="4">
    <location>
        <begin position="10"/>
        <end position="62"/>
    </location>
</feature>
<proteinExistence type="inferred from homology"/>
<gene>
    <name evidence="5" type="ORF">Ljor_1285</name>
</gene>
<keyword evidence="5" id="KW-0282">Flagellum</keyword>
<dbReference type="InterPro" id="IPR036679">
    <property type="entry name" value="FlgN-like_sf"/>
</dbReference>
<sequence length="164" mass="18150">MAAIESLHLIETLETEIALLQQLIDLLNLEKQALSNRQFESLETLANQKEQVSESLESASKKRIKLLGLDLNLADPKLALDEFLKRCSPEERQQISSLNQTLLEKILICRELNAVNGQVIVNNISTRQDIINALTGKDQSEAAVTYSASGSVSTSKEPNSFQKA</sequence>
<evidence type="ECO:0000313" key="5">
    <source>
        <dbReference type="EMBL" id="KTD16979.1"/>
    </source>
</evidence>
<keyword evidence="5" id="KW-0966">Cell projection</keyword>
<dbReference type="Pfam" id="PF05130">
    <property type="entry name" value="FlgN"/>
    <property type="match status" value="1"/>
</dbReference>
<dbReference type="RefSeq" id="WP_064108387.1">
    <property type="nucleotide sequence ID" value="NZ_CAAAIC010000003.1"/>
</dbReference>
<evidence type="ECO:0000256" key="3">
    <source>
        <dbReference type="ARBA" id="ARBA00022795"/>
    </source>
</evidence>
<evidence type="ECO:0000313" key="6">
    <source>
        <dbReference type="Proteomes" id="UP000055035"/>
    </source>
</evidence>
<reference evidence="5 6" key="1">
    <citation type="submission" date="2015-11" db="EMBL/GenBank/DDBJ databases">
        <title>Genomic analysis of 38 Legionella species identifies large and diverse effector repertoires.</title>
        <authorList>
            <person name="Burstein D."/>
            <person name="Amaro F."/>
            <person name="Zusman T."/>
            <person name="Lifshitz Z."/>
            <person name="Cohen O."/>
            <person name="Gilbert J.A."/>
            <person name="Pupko T."/>
            <person name="Shuman H.A."/>
            <person name="Segal G."/>
        </authorList>
    </citation>
    <scope>NUCLEOTIDE SEQUENCE [LARGE SCALE GENOMIC DNA]</scope>
    <source>
        <strain evidence="5 6">BL-540</strain>
    </source>
</reference>
<dbReference type="InterPro" id="IPR007809">
    <property type="entry name" value="FlgN-like"/>
</dbReference>
<dbReference type="Proteomes" id="UP000055035">
    <property type="component" value="Unassembled WGS sequence"/>
</dbReference>
<keyword evidence="5" id="KW-0969">Cilium</keyword>
<dbReference type="OrthoDB" id="5653052at2"/>
<evidence type="ECO:0000256" key="4">
    <source>
        <dbReference type="SAM" id="Coils"/>
    </source>
</evidence>
<evidence type="ECO:0000256" key="2">
    <source>
        <dbReference type="ARBA" id="ARBA00007703"/>
    </source>
</evidence>
<dbReference type="PATRIC" id="fig|456.5.peg.1373"/>
<dbReference type="Gene3D" id="1.20.58.300">
    <property type="entry name" value="FlgN-like"/>
    <property type="match status" value="1"/>
</dbReference>
<keyword evidence="4" id="KW-0175">Coiled coil</keyword>
<name>A0A0W0VA21_9GAMM</name>
<comment type="function">
    <text evidence="1">Required for the efficient initiation of filament assembly.</text>
</comment>
<dbReference type="SUPFAM" id="SSF140566">
    <property type="entry name" value="FlgN-like"/>
    <property type="match status" value="1"/>
</dbReference>